<dbReference type="InterPro" id="IPR036918">
    <property type="entry name" value="Pyrv_Knase_C_sf"/>
</dbReference>
<evidence type="ECO:0000256" key="6">
    <source>
        <dbReference type="ARBA" id="ARBA00022679"/>
    </source>
</evidence>
<feature type="domain" description="Pyruvate kinase C-terminal" evidence="17">
    <location>
        <begin position="353"/>
        <end position="465"/>
    </location>
</feature>
<accession>A0ABM8GQQ9</accession>
<comment type="subunit">
    <text evidence="4">Homotetramer.</text>
</comment>
<keyword evidence="9 15" id="KW-0418">Kinase</keyword>
<dbReference type="InterPro" id="IPR011037">
    <property type="entry name" value="Pyrv_Knase-like_insert_dom_sf"/>
</dbReference>
<evidence type="ECO:0000313" key="18">
    <source>
        <dbReference type="EMBL" id="BDZ50637.1"/>
    </source>
</evidence>
<dbReference type="InterPro" id="IPR015795">
    <property type="entry name" value="Pyrv_Knase_C"/>
</dbReference>
<comment type="catalytic activity">
    <reaction evidence="15">
        <text>pyruvate + ATP = phosphoenolpyruvate + ADP + H(+)</text>
        <dbReference type="Rhea" id="RHEA:18157"/>
        <dbReference type="ChEBI" id="CHEBI:15361"/>
        <dbReference type="ChEBI" id="CHEBI:15378"/>
        <dbReference type="ChEBI" id="CHEBI:30616"/>
        <dbReference type="ChEBI" id="CHEBI:58702"/>
        <dbReference type="ChEBI" id="CHEBI:456216"/>
        <dbReference type="EC" id="2.7.1.40"/>
    </reaction>
</comment>
<dbReference type="EC" id="2.7.1.40" evidence="5 14"/>
<evidence type="ECO:0000256" key="9">
    <source>
        <dbReference type="ARBA" id="ARBA00022777"/>
    </source>
</evidence>
<keyword evidence="13 18" id="KW-0670">Pyruvate</keyword>
<evidence type="ECO:0000259" key="17">
    <source>
        <dbReference type="Pfam" id="PF02887"/>
    </source>
</evidence>
<reference evidence="19" key="1">
    <citation type="journal article" date="2019" name="Int. J. Syst. Evol. Microbiol.">
        <title>The Global Catalogue of Microorganisms (GCM) 10K type strain sequencing project: providing services to taxonomists for standard genome sequencing and annotation.</title>
        <authorList>
            <consortium name="The Broad Institute Genomics Platform"/>
            <consortium name="The Broad Institute Genome Sequencing Center for Infectious Disease"/>
            <person name="Wu L."/>
            <person name="Ma J."/>
        </authorList>
    </citation>
    <scope>NUCLEOTIDE SEQUENCE [LARGE SCALE GENOMIC DNA]</scope>
    <source>
        <strain evidence="19">NBRC 108728</strain>
    </source>
</reference>
<keyword evidence="7" id="KW-0479">Metal-binding</keyword>
<dbReference type="NCBIfam" id="NF004491">
    <property type="entry name" value="PRK05826.1"/>
    <property type="match status" value="1"/>
</dbReference>
<dbReference type="SUPFAM" id="SSF50800">
    <property type="entry name" value="PK beta-barrel domain-like"/>
    <property type="match status" value="1"/>
</dbReference>
<keyword evidence="12 15" id="KW-0324">Glycolysis</keyword>
<feature type="domain" description="Pyruvate kinase barrel" evidence="16">
    <location>
        <begin position="1"/>
        <end position="322"/>
    </location>
</feature>
<dbReference type="PRINTS" id="PR01050">
    <property type="entry name" value="PYRUVTKNASE"/>
</dbReference>
<dbReference type="InterPro" id="IPR015813">
    <property type="entry name" value="Pyrv/PenolPyrv_kinase-like_dom"/>
</dbReference>
<sequence length="481" mass="51406">MRRAKIVATLGPATSSYEDIRAIIDAGVDVARMNLSHGTYDVHQGVYENVRKAAADSGRAVAVLVDLQGPKIRLGKFSDGPHDLEVGDVFKITTEDILGTKEICGTTFKGLPDDVKAGDPLLIDDGRVKLRVLETDGTVVTTEVVVAGTVSNNKGINLPGVAVNVPALSDKDEADLRWGLQLGADFIALSFVRNADDIDRVHEIMGEEGRKVPVYAKIEKPQAVDNLEAIIDAFDGIMVARGDLGVELPLEAVPIVQKHAIELSRRMAKPVIVATQMLESMISSPIPTRAETSDVANAVLDGTDAVMLSGETSVGEYPVVTVATMARIVQSTEEHGLERIPALGTKPRTLGGAITLAAADVGEFVQAKYVCVFTEGGDSVRRMSRLRHAIPIIAFTTDEAIRRRMAMSWGVQSYLVDPVTHTDEMFGEVDDVLLGNDLAEHGEKVIVISGSPPGIAGSTNDLRVHRVGDAHNEAAPAYVKA</sequence>
<dbReference type="EMBL" id="AP027732">
    <property type="protein sequence ID" value="BDZ50637.1"/>
    <property type="molecule type" value="Genomic_DNA"/>
</dbReference>
<dbReference type="RefSeq" id="WP_286343603.1">
    <property type="nucleotide sequence ID" value="NZ_AP027732.1"/>
</dbReference>
<evidence type="ECO:0000256" key="2">
    <source>
        <dbReference type="ARBA" id="ARBA00004997"/>
    </source>
</evidence>
<dbReference type="Proteomes" id="UP001321486">
    <property type="component" value="Chromosome"/>
</dbReference>
<gene>
    <name evidence="18" type="ORF">GCM10025867_28780</name>
</gene>
<dbReference type="Gene3D" id="2.40.33.10">
    <property type="entry name" value="PK beta-barrel domain-like"/>
    <property type="match status" value="1"/>
</dbReference>
<evidence type="ECO:0000256" key="8">
    <source>
        <dbReference type="ARBA" id="ARBA00022741"/>
    </source>
</evidence>
<evidence type="ECO:0000313" key="19">
    <source>
        <dbReference type="Proteomes" id="UP001321486"/>
    </source>
</evidence>
<evidence type="ECO:0000256" key="15">
    <source>
        <dbReference type="RuleBase" id="RU000504"/>
    </source>
</evidence>
<evidence type="ECO:0000256" key="5">
    <source>
        <dbReference type="ARBA" id="ARBA00012142"/>
    </source>
</evidence>
<evidence type="ECO:0000256" key="14">
    <source>
        <dbReference type="NCBIfam" id="TIGR01064"/>
    </source>
</evidence>
<comment type="cofactor">
    <cofactor evidence="1">
        <name>K(+)</name>
        <dbReference type="ChEBI" id="CHEBI:29103"/>
    </cofactor>
</comment>
<dbReference type="SUPFAM" id="SSF51621">
    <property type="entry name" value="Phosphoenolpyruvate/pyruvate domain"/>
    <property type="match status" value="1"/>
</dbReference>
<dbReference type="NCBIfam" id="NF004978">
    <property type="entry name" value="PRK06354.1"/>
    <property type="match status" value="1"/>
</dbReference>
<keyword evidence="19" id="KW-1185">Reference proteome</keyword>
<dbReference type="GO" id="GO:0016301">
    <property type="term" value="F:kinase activity"/>
    <property type="evidence" value="ECO:0007669"/>
    <property type="project" value="UniProtKB-KW"/>
</dbReference>
<dbReference type="InterPro" id="IPR015793">
    <property type="entry name" value="Pyrv_Knase_brl"/>
</dbReference>
<evidence type="ECO:0000256" key="3">
    <source>
        <dbReference type="ARBA" id="ARBA00008663"/>
    </source>
</evidence>
<evidence type="ECO:0000256" key="7">
    <source>
        <dbReference type="ARBA" id="ARBA00022723"/>
    </source>
</evidence>
<evidence type="ECO:0000256" key="12">
    <source>
        <dbReference type="ARBA" id="ARBA00023152"/>
    </source>
</evidence>
<keyword evidence="11 15" id="KW-0460">Magnesium</keyword>
<protein>
    <recommendedName>
        <fullName evidence="5 14">Pyruvate kinase</fullName>
        <ecNumber evidence="5 14">2.7.1.40</ecNumber>
    </recommendedName>
</protein>
<evidence type="ECO:0000256" key="11">
    <source>
        <dbReference type="ARBA" id="ARBA00022842"/>
    </source>
</evidence>
<dbReference type="Pfam" id="PF02887">
    <property type="entry name" value="PK_C"/>
    <property type="match status" value="1"/>
</dbReference>
<dbReference type="Gene3D" id="3.40.1380.20">
    <property type="entry name" value="Pyruvate kinase, C-terminal domain"/>
    <property type="match status" value="1"/>
</dbReference>
<comment type="pathway">
    <text evidence="2 15">Carbohydrate degradation; glycolysis; pyruvate from D-glyceraldehyde 3-phosphate: step 5/5.</text>
</comment>
<organism evidence="18 19">
    <name type="scientific">Frondihabitans sucicola</name>
    <dbReference type="NCBI Taxonomy" id="1268041"/>
    <lineage>
        <taxon>Bacteria</taxon>
        <taxon>Bacillati</taxon>
        <taxon>Actinomycetota</taxon>
        <taxon>Actinomycetes</taxon>
        <taxon>Micrococcales</taxon>
        <taxon>Microbacteriaceae</taxon>
        <taxon>Frondihabitans</taxon>
    </lineage>
</organism>
<dbReference type="InterPro" id="IPR015806">
    <property type="entry name" value="Pyrv_Knase_insert_dom_sf"/>
</dbReference>
<evidence type="ECO:0000256" key="4">
    <source>
        <dbReference type="ARBA" id="ARBA00011881"/>
    </source>
</evidence>
<comment type="similarity">
    <text evidence="3 15">Belongs to the pyruvate kinase family.</text>
</comment>
<keyword evidence="10" id="KW-0067">ATP-binding</keyword>
<evidence type="ECO:0000256" key="13">
    <source>
        <dbReference type="ARBA" id="ARBA00023317"/>
    </source>
</evidence>
<dbReference type="InterPro" id="IPR040442">
    <property type="entry name" value="Pyrv_kinase-like_dom_sf"/>
</dbReference>
<dbReference type="Pfam" id="PF00224">
    <property type="entry name" value="PK"/>
    <property type="match status" value="1"/>
</dbReference>
<evidence type="ECO:0000259" key="16">
    <source>
        <dbReference type="Pfam" id="PF00224"/>
    </source>
</evidence>
<dbReference type="SUPFAM" id="SSF52935">
    <property type="entry name" value="PK C-terminal domain-like"/>
    <property type="match status" value="1"/>
</dbReference>
<dbReference type="InterPro" id="IPR001697">
    <property type="entry name" value="Pyr_Knase"/>
</dbReference>
<keyword evidence="8" id="KW-0547">Nucleotide-binding</keyword>
<name>A0ABM8GQQ9_9MICO</name>
<dbReference type="Gene3D" id="3.20.20.60">
    <property type="entry name" value="Phosphoenolpyruvate-binding domains"/>
    <property type="match status" value="1"/>
</dbReference>
<evidence type="ECO:0000256" key="10">
    <source>
        <dbReference type="ARBA" id="ARBA00022840"/>
    </source>
</evidence>
<keyword evidence="6 15" id="KW-0808">Transferase</keyword>
<proteinExistence type="inferred from homology"/>
<dbReference type="PANTHER" id="PTHR11817">
    <property type="entry name" value="PYRUVATE KINASE"/>
    <property type="match status" value="1"/>
</dbReference>
<evidence type="ECO:0000256" key="1">
    <source>
        <dbReference type="ARBA" id="ARBA00001958"/>
    </source>
</evidence>
<dbReference type="NCBIfam" id="TIGR01064">
    <property type="entry name" value="pyruv_kin"/>
    <property type="match status" value="1"/>
</dbReference>